<gene>
    <name evidence="1" type="ORF">EC973_006322</name>
</gene>
<reference evidence="1" key="1">
    <citation type="submission" date="2020-01" db="EMBL/GenBank/DDBJ databases">
        <title>Genome Sequencing of Three Apophysomyces-Like Fungal Strains Confirms a Novel Fungal Genus in the Mucoromycota with divergent Burkholderia-like Endosymbiotic Bacteria.</title>
        <authorList>
            <person name="Stajich J.E."/>
            <person name="Macias A.M."/>
            <person name="Carter-House D."/>
            <person name="Lovett B."/>
            <person name="Kasson L.R."/>
            <person name="Berry K."/>
            <person name="Grigoriev I."/>
            <person name="Chang Y."/>
            <person name="Spatafora J."/>
            <person name="Kasson M.T."/>
        </authorList>
    </citation>
    <scope>NUCLEOTIDE SEQUENCE</scope>
    <source>
        <strain evidence="1">NRRL A-21654</strain>
    </source>
</reference>
<accession>A0A8H7BGP1</accession>
<dbReference type="OrthoDB" id="2288577at2759"/>
<comment type="caution">
    <text evidence="1">The sequence shown here is derived from an EMBL/GenBank/DDBJ whole genome shotgun (WGS) entry which is preliminary data.</text>
</comment>
<name>A0A8H7BGP1_9FUNG</name>
<evidence type="ECO:0000313" key="2">
    <source>
        <dbReference type="Proteomes" id="UP000605846"/>
    </source>
</evidence>
<sequence length="183" mass="20839">MNRFLEKANASDYLRHIAPKFQEAPEQLDLLIKLAANSMHQQRSLVSPDYDPIQFIRSSTLIVNNIKGCEPLPANVFPVEPESSSTISDAHYGCLLDFYANAYADEHVLYDFRHCPPNGTFVNNWIEKYHKIELLGQKYRSAEAESQRGSHIQALFLERGGGDEPRTVAWPGQVLYFFTPHLS</sequence>
<dbReference type="AlphaFoldDB" id="A0A8H7BGP1"/>
<dbReference type="EMBL" id="JABAYA010000397">
    <property type="protein sequence ID" value="KAF7720701.1"/>
    <property type="molecule type" value="Genomic_DNA"/>
</dbReference>
<dbReference type="Proteomes" id="UP000605846">
    <property type="component" value="Unassembled WGS sequence"/>
</dbReference>
<protein>
    <submittedName>
        <fullName evidence="1">Uncharacterized protein</fullName>
    </submittedName>
</protein>
<organism evidence="1 2">
    <name type="scientific">Apophysomyces ossiformis</name>
    <dbReference type="NCBI Taxonomy" id="679940"/>
    <lineage>
        <taxon>Eukaryota</taxon>
        <taxon>Fungi</taxon>
        <taxon>Fungi incertae sedis</taxon>
        <taxon>Mucoromycota</taxon>
        <taxon>Mucoromycotina</taxon>
        <taxon>Mucoromycetes</taxon>
        <taxon>Mucorales</taxon>
        <taxon>Mucorineae</taxon>
        <taxon>Mucoraceae</taxon>
        <taxon>Apophysomyces</taxon>
    </lineage>
</organism>
<proteinExistence type="predicted"/>
<keyword evidence="2" id="KW-1185">Reference proteome</keyword>
<evidence type="ECO:0000313" key="1">
    <source>
        <dbReference type="EMBL" id="KAF7720701.1"/>
    </source>
</evidence>